<protein>
    <submittedName>
        <fullName evidence="1">Uncharacterized protein</fullName>
    </submittedName>
</protein>
<organism evidence="1 2">
    <name type="scientific">Chondromyces apiculatus DSM 436</name>
    <dbReference type="NCBI Taxonomy" id="1192034"/>
    <lineage>
        <taxon>Bacteria</taxon>
        <taxon>Pseudomonadati</taxon>
        <taxon>Myxococcota</taxon>
        <taxon>Polyangia</taxon>
        <taxon>Polyangiales</taxon>
        <taxon>Polyangiaceae</taxon>
        <taxon>Chondromyces</taxon>
    </lineage>
</organism>
<accession>A0A017TCS1</accession>
<gene>
    <name evidence="1" type="ORF">CAP_1730</name>
</gene>
<dbReference type="AlphaFoldDB" id="A0A017TCS1"/>
<evidence type="ECO:0000313" key="1">
    <source>
        <dbReference type="EMBL" id="EYF06600.1"/>
    </source>
</evidence>
<dbReference type="Proteomes" id="UP000019678">
    <property type="component" value="Unassembled WGS sequence"/>
</dbReference>
<keyword evidence="2" id="KW-1185">Reference proteome</keyword>
<reference evidence="1 2" key="1">
    <citation type="submission" date="2013-05" db="EMBL/GenBank/DDBJ databases">
        <title>Genome assembly of Chondromyces apiculatus DSM 436.</title>
        <authorList>
            <person name="Sharma G."/>
            <person name="Khatri I."/>
            <person name="Kaur C."/>
            <person name="Mayilraj S."/>
            <person name="Subramanian S."/>
        </authorList>
    </citation>
    <scope>NUCLEOTIDE SEQUENCE [LARGE SCALE GENOMIC DNA]</scope>
    <source>
        <strain evidence="1 2">DSM 436</strain>
    </source>
</reference>
<proteinExistence type="predicted"/>
<evidence type="ECO:0000313" key="2">
    <source>
        <dbReference type="Proteomes" id="UP000019678"/>
    </source>
</evidence>
<dbReference type="EMBL" id="ASRX01000015">
    <property type="protein sequence ID" value="EYF06600.1"/>
    <property type="molecule type" value="Genomic_DNA"/>
</dbReference>
<comment type="caution">
    <text evidence="1">The sequence shown here is derived from an EMBL/GenBank/DDBJ whole genome shotgun (WGS) entry which is preliminary data.</text>
</comment>
<name>A0A017TCS1_9BACT</name>
<sequence>MLPRMSVTASTATAGSTSLRQLLADRASAAEITRTLDALSPEERVEAALAVTGKWVGRLYEAMEGSPLSSLDELAPPAETGVIIYEGRNSLPLFSRFQKRFTRMGSSIVGYNHQTMSFVTGPGYFVVKPPSGTAPAPEELYFDYTEPPPGEPAGWPAYKPNTAGFSRAVYADMKDYMRRVARGVIVGKAYKKGIDQGAYFSLSRAV</sequence>